<accession>Q2LY53</accession>
<dbReference type="Gene3D" id="3.90.228.20">
    <property type="match status" value="1"/>
</dbReference>
<dbReference type="GO" id="GO:0006094">
    <property type="term" value="P:gluconeogenesis"/>
    <property type="evidence" value="ECO:0007669"/>
    <property type="project" value="InterPro"/>
</dbReference>
<dbReference type="InterPro" id="IPR013035">
    <property type="entry name" value="PEP_carboxykinase_C"/>
</dbReference>
<name>Q2LY53_SYNAS</name>
<dbReference type="Gene3D" id="2.170.8.10">
    <property type="entry name" value="Phosphoenolpyruvate Carboxykinase, domain 2"/>
    <property type="match status" value="1"/>
</dbReference>
<keyword evidence="1" id="KW-0210">Decarboxylase</keyword>
<dbReference type="EC" id="4.1.1.49" evidence="3"/>
<evidence type="ECO:0000256" key="2">
    <source>
        <dbReference type="SAM" id="MobiDB-lite"/>
    </source>
</evidence>
<organism evidence="3 4">
    <name type="scientific">Syntrophus aciditrophicus (strain SB)</name>
    <dbReference type="NCBI Taxonomy" id="56780"/>
    <lineage>
        <taxon>Bacteria</taxon>
        <taxon>Pseudomonadati</taxon>
        <taxon>Thermodesulfobacteriota</taxon>
        <taxon>Syntrophia</taxon>
        <taxon>Syntrophales</taxon>
        <taxon>Syntrophaceae</taxon>
        <taxon>Syntrophus</taxon>
    </lineage>
</organism>
<dbReference type="RefSeq" id="WP_011419027.1">
    <property type="nucleotide sequence ID" value="NC_007759.1"/>
</dbReference>
<dbReference type="GO" id="GO:0004612">
    <property type="term" value="F:phosphoenolpyruvate carboxykinase (ATP) activity"/>
    <property type="evidence" value="ECO:0007669"/>
    <property type="project" value="UniProtKB-EC"/>
</dbReference>
<dbReference type="HOGENOM" id="CLU_536211_0_0_7"/>
<dbReference type="InterPro" id="IPR001272">
    <property type="entry name" value="PEP_carboxykinase_ATP"/>
</dbReference>
<dbReference type="OrthoDB" id="9806325at2"/>
<dbReference type="AlphaFoldDB" id="Q2LY53"/>
<gene>
    <name evidence="3" type="ORF">SYN_02086</name>
</gene>
<protein>
    <submittedName>
        <fullName evidence="3">Phosphoenolpyruvate carboxykinase (ATP)</fullName>
        <ecNumber evidence="3">4.1.1.49</ecNumber>
    </submittedName>
</protein>
<dbReference type="EMBL" id="CP000252">
    <property type="protein sequence ID" value="ABC79013.1"/>
    <property type="molecule type" value="Genomic_DNA"/>
</dbReference>
<dbReference type="Pfam" id="PF01293">
    <property type="entry name" value="PEPCK_ATP"/>
    <property type="match status" value="1"/>
</dbReference>
<dbReference type="PANTHER" id="PTHR30031:SF0">
    <property type="entry name" value="PHOSPHOENOLPYRUVATE CARBOXYKINASE (ATP)"/>
    <property type="match status" value="1"/>
</dbReference>
<dbReference type="InParanoid" id="Q2LY53"/>
<dbReference type="STRING" id="56780.SYN_02086"/>
<evidence type="ECO:0000313" key="3">
    <source>
        <dbReference type="EMBL" id="ABC79013.1"/>
    </source>
</evidence>
<dbReference type="SUPFAM" id="SSF53795">
    <property type="entry name" value="PEP carboxykinase-like"/>
    <property type="match status" value="1"/>
</dbReference>
<dbReference type="GO" id="GO:0005524">
    <property type="term" value="F:ATP binding"/>
    <property type="evidence" value="ECO:0007669"/>
    <property type="project" value="InterPro"/>
</dbReference>
<dbReference type="KEGG" id="sat:SYN_02086"/>
<dbReference type="eggNOG" id="COG1866">
    <property type="taxonomic scope" value="Bacteria"/>
</dbReference>
<keyword evidence="4" id="KW-1185">Reference proteome</keyword>
<proteinExistence type="predicted"/>
<evidence type="ECO:0000313" key="4">
    <source>
        <dbReference type="Proteomes" id="UP000001933"/>
    </source>
</evidence>
<sequence length="549" mass="62526">MNIFKAAAKQLYETARQEGRLIEGRPLEELKEIALRQEGVIQTHIGSVAADSEPMSRSAPHTRNSVDHPFGDEEAQLADQMVESLKKERLISLDTYIGDGRDGVSARFLVPEQYAQIAYGLKLLFNHPPLVLDNPTYTIIYYTDEAFERNRAKKLVDKDISIRLMLGDKRGDQVKICRNTIYLGEGKKGIFQFEDWRIKAIDKTGIFLHAGARRDSLWVYDQETARMELTDIVTAVAGLTATGKTTTLCRKFTKVPLERSEMIGDDGGALGLDASYAAFEMGGVYVKTEGLDASQPEILRAAESRDAFLENVALTQYPYMPNFADISKTGNGRAVVSRDNLEIASKSLRADRIHYIIILTRNPLVNVLSRLTPEQATMQFIYGESIESSGGNPEEAGRFKREFFLDPFMAGDRLEHAMIFYDIVKRNKIQCYLANTGTIGLKEEKVTLRQSLAAYNDLVRMQLRFSLEADHLGYHYPIKCDRANLDLMTAYRLFDDPVILEKRLQDFYRGRREYLEEFEGRYGRIPEPIRESLPYHYKEFSPREALDIE</sequence>
<dbReference type="GO" id="GO:0005829">
    <property type="term" value="C:cytosol"/>
    <property type="evidence" value="ECO:0007669"/>
    <property type="project" value="TreeGrafter"/>
</dbReference>
<keyword evidence="3" id="KW-0456">Lyase</keyword>
<reference evidence="3 4" key="1">
    <citation type="journal article" date="2007" name="Proc. Natl. Acad. Sci. U.S.A.">
        <title>The genome of Syntrophus aciditrophicus: life at the thermodynamic limit of microbial growth.</title>
        <authorList>
            <person name="McInerney M.J."/>
            <person name="Rohlin L."/>
            <person name="Mouttaki H."/>
            <person name="Kim U."/>
            <person name="Krupp R.S."/>
            <person name="Rios-Hernandez L."/>
            <person name="Sieber J."/>
            <person name="Struchtemeyer C.G."/>
            <person name="Bhattacharyya A."/>
            <person name="Campbell J.W."/>
            <person name="Gunsalus R.P."/>
        </authorList>
    </citation>
    <scope>NUCLEOTIDE SEQUENCE [LARGE SCALE GENOMIC DNA]</scope>
    <source>
        <strain evidence="3 4">SB</strain>
    </source>
</reference>
<dbReference type="PANTHER" id="PTHR30031">
    <property type="entry name" value="PHOSPHOENOLPYRUVATE CARBOXYKINASE ATP"/>
    <property type="match status" value="1"/>
</dbReference>
<evidence type="ECO:0000256" key="1">
    <source>
        <dbReference type="ARBA" id="ARBA00022793"/>
    </source>
</evidence>
<dbReference type="Proteomes" id="UP000001933">
    <property type="component" value="Chromosome"/>
</dbReference>
<feature type="region of interest" description="Disordered" evidence="2">
    <location>
        <begin position="47"/>
        <end position="70"/>
    </location>
</feature>
<dbReference type="NCBIfam" id="NF006821">
    <property type="entry name" value="PRK09344.1-3"/>
    <property type="match status" value="1"/>
</dbReference>